<feature type="compositionally biased region" description="Basic and acidic residues" evidence="1">
    <location>
        <begin position="170"/>
        <end position="188"/>
    </location>
</feature>
<evidence type="ECO:0000256" key="1">
    <source>
        <dbReference type="SAM" id="MobiDB-lite"/>
    </source>
</evidence>
<dbReference type="InterPro" id="IPR031526">
    <property type="entry name" value="DUF4698"/>
</dbReference>
<keyword evidence="2" id="KW-1185">Reference proteome</keyword>
<dbReference type="PaxDb" id="8030-ENSSSAP00000086878"/>
<organism evidence="2 3">
    <name type="scientific">Salmo salar</name>
    <name type="common">Atlantic salmon</name>
    <dbReference type="NCBI Taxonomy" id="8030"/>
    <lineage>
        <taxon>Eukaryota</taxon>
        <taxon>Metazoa</taxon>
        <taxon>Chordata</taxon>
        <taxon>Craniata</taxon>
        <taxon>Vertebrata</taxon>
        <taxon>Euteleostomi</taxon>
        <taxon>Actinopterygii</taxon>
        <taxon>Neopterygii</taxon>
        <taxon>Teleostei</taxon>
        <taxon>Protacanthopterygii</taxon>
        <taxon>Salmoniformes</taxon>
        <taxon>Salmonidae</taxon>
        <taxon>Salmoninae</taxon>
        <taxon>Salmo</taxon>
    </lineage>
</organism>
<sequence length="631" mass="70645">MTTHRNAALDPRHFVIIKPLPILKPTGEMLQARSRTLWSACQSTREQVFWDNYHRRQWQLSRQGYRAAPWRPYEEVGQPLYLETKRLILESLGQPVEEASKADPLAEEDVPVSTTPSDSPGANKSLPFRCPQAGKREDAVSLKKHLGHTSRLVSAVRQGRGYFHLLQKKEQEHEEAQQREQKRREEWQRVQPRPPCSESDSDSDPGRKKAQSARPFTPIHRSLTSPQASEPPQGPIFRQLCCLNWLLEALTLDRTGRAGPVTSCWDLKDPGQGKTTIKTLNKERAIETKWDQFVSLQKPRRTGSRPSRSSSGRLYLLKGSSLSVASSSALTTPTLLGSLSSLGPGIEDTGATLTGAIVTATGTSQDSAEQPGAGGDSETELPMSEYLQKLLDAVHQSVTKDFSGPEQIHGDGTLAVGYRPPTQPTPQRGDNTTRPKTKDTPRPKSCPANPLSATSELISSKRSMLWDMRTAYEERAEELAQSFSDILDHNARKRLESGIQRFQALCHVTHSHLIPRHVTPRVTGMKPPETDCGNNNMWLSSLLRSLPPEVSQDRGVSRVLEKLSRFADERTPKVRPHVFLKMLGGLQPWELCLPDLCVAIEIAREHVVQMSREDYDSWLLSRVTLPQQQDH</sequence>
<dbReference type="AlphaFoldDB" id="A0A1S3PEK4"/>
<gene>
    <name evidence="3" type="primary">LOC106584907</name>
</gene>
<evidence type="ECO:0000313" key="3">
    <source>
        <dbReference type="RefSeq" id="XP_014026047.2"/>
    </source>
</evidence>
<dbReference type="Pfam" id="PF15769">
    <property type="entry name" value="DUF4698"/>
    <property type="match status" value="1"/>
</dbReference>
<feature type="region of interest" description="Disordered" evidence="1">
    <location>
        <begin position="402"/>
        <end position="455"/>
    </location>
</feature>
<evidence type="ECO:0000313" key="2">
    <source>
        <dbReference type="Proteomes" id="UP001652741"/>
    </source>
</evidence>
<feature type="region of interest" description="Disordered" evidence="1">
    <location>
        <begin position="170"/>
        <end position="232"/>
    </location>
</feature>
<name>A0A1S3PEK4_SALSA</name>
<dbReference type="PANTHER" id="PTHR34754">
    <property type="entry name" value="COILED-COIL DOMAIN-CONTAINING PROTEIN 60"/>
    <property type="match status" value="1"/>
</dbReference>
<proteinExistence type="predicted"/>
<feature type="region of interest" description="Disordered" evidence="1">
    <location>
        <begin position="361"/>
        <end position="380"/>
    </location>
</feature>
<dbReference type="STRING" id="8030.ENSSSAP00000086878"/>
<dbReference type="KEGG" id="sasa:106584907"/>
<accession>A0A1S3PEK4</accession>
<feature type="region of interest" description="Disordered" evidence="1">
    <location>
        <begin position="98"/>
        <end position="141"/>
    </location>
</feature>
<feature type="compositionally biased region" description="Polar residues" evidence="1">
    <location>
        <begin position="112"/>
        <end position="122"/>
    </location>
</feature>
<reference evidence="3" key="1">
    <citation type="submission" date="2025-08" db="UniProtKB">
        <authorList>
            <consortium name="RefSeq"/>
        </authorList>
    </citation>
    <scope>IDENTIFICATION</scope>
</reference>
<protein>
    <submittedName>
        <fullName evidence="3">LOW QUALITY PROTEIN: coiled-coil domain-containing protein 60</fullName>
    </submittedName>
</protein>
<dbReference type="Bgee" id="ENSSSAG00000069508">
    <property type="expression patterns" value="Expressed in notochord and 2 other cell types or tissues"/>
</dbReference>
<dbReference type="RefSeq" id="XP_014026047.2">
    <property type="nucleotide sequence ID" value="XM_014170572.2"/>
</dbReference>
<dbReference type="PANTHER" id="PTHR34754:SF1">
    <property type="entry name" value="COILED-COIL DOMAIN-CONTAINING PROTEIN 60"/>
    <property type="match status" value="1"/>
</dbReference>
<dbReference type="GeneID" id="106584907"/>
<dbReference type="Proteomes" id="UP001652741">
    <property type="component" value="Chromosome ssa24"/>
</dbReference>
<feature type="compositionally biased region" description="Basic and acidic residues" evidence="1">
    <location>
        <begin position="431"/>
        <end position="442"/>
    </location>
</feature>